<feature type="compositionally biased region" description="Low complexity" evidence="1">
    <location>
        <begin position="1"/>
        <end position="14"/>
    </location>
</feature>
<dbReference type="Proteomes" id="UP000518752">
    <property type="component" value="Unassembled WGS sequence"/>
</dbReference>
<gene>
    <name evidence="3" type="ORF">D9757_004093</name>
</gene>
<dbReference type="InterPro" id="IPR023780">
    <property type="entry name" value="Chromo_domain"/>
</dbReference>
<proteinExistence type="predicted"/>
<evidence type="ECO:0000313" key="3">
    <source>
        <dbReference type="EMBL" id="KAF5389670.1"/>
    </source>
</evidence>
<dbReference type="Gene3D" id="2.40.50.40">
    <property type="match status" value="1"/>
</dbReference>
<keyword evidence="4" id="KW-1185">Reference proteome</keyword>
<evidence type="ECO:0000256" key="1">
    <source>
        <dbReference type="SAM" id="MobiDB-lite"/>
    </source>
</evidence>
<dbReference type="Gene3D" id="3.30.40.10">
    <property type="entry name" value="Zinc/RING finger domain, C3HC4 (zinc finger)"/>
    <property type="match status" value="1"/>
</dbReference>
<feature type="region of interest" description="Disordered" evidence="1">
    <location>
        <begin position="460"/>
        <end position="526"/>
    </location>
</feature>
<dbReference type="Pfam" id="PF00385">
    <property type="entry name" value="Chromo"/>
    <property type="match status" value="1"/>
</dbReference>
<evidence type="ECO:0000259" key="2">
    <source>
        <dbReference type="PROSITE" id="PS50013"/>
    </source>
</evidence>
<comment type="caution">
    <text evidence="3">The sequence shown here is derived from an EMBL/GenBank/DDBJ whole genome shotgun (WGS) entry which is preliminary data.</text>
</comment>
<dbReference type="GO" id="GO:0006338">
    <property type="term" value="P:chromatin remodeling"/>
    <property type="evidence" value="ECO:0007669"/>
    <property type="project" value="UniProtKB-ARBA"/>
</dbReference>
<sequence>MSRPRVSSFVPRRPLGQPYTAHLPPGQPYTAHHPQNARSSSHQPPHPPHINPVNPALYSSDLLTIKIMDAIAPILISHQAGTIAKMESIEKNMHSALQPIQDNVKTLGDDMSQNHESIQKAITGANLALQQSLMAHTQTLRDVLGRVQALERVIGKSGEDAPNSIATTLDTVNHTMGELLERVIDPFAATEPVVKHDMAISPTRRTHPSSESIDPVIVRHEMGVSPIRSPDSDQFSGINGGGFFAIQPIVPGLLKRYIFPDTRHSPYRLRDVDWGKHHPGKDTSIARAHVNFFRTDFSLSHGQLYSDIQNIQTLAAMPSLSSSHVPSSRNPSAIPTFIPQTPSSVKDKAHSKFLAAANKELTTSNLSHLSRQGQLRKMGGSSKTRVDIAGGVAARTGGSPSPSVLEEDSVLRMVTHNPGAESSAQGSPILSKPKLSADLFATTSASALFSLDPDDALSDLTSLSDDDLDVKGEGSSGHTRPRKRIKISRIGNVATSSPRKRQRNSKPVVRGGSVRVKRGPRAAGSESAIMKRSKDRIVKSNVSWPKKADDHGTHVQCDVCERWYHCGCVGFASGDSNLEQMKTFECPLCACNRYALRFHLHGLLLTNVLLFYSPIPLSDDTLEQRCARPDCSVDYGDDEFFVERIIGRRTKVESVYGKKQLWLVKWLNYPVWRATWEGNDSLGGNAKLIDTFTEDLESEGIADDPSSTLLLKEASDGGWNVDEPDVIHDTR</sequence>
<reference evidence="3 4" key="1">
    <citation type="journal article" date="2020" name="ISME J.">
        <title>Uncovering the hidden diversity of litter-decomposition mechanisms in mushroom-forming fungi.</title>
        <authorList>
            <person name="Floudas D."/>
            <person name="Bentzer J."/>
            <person name="Ahren D."/>
            <person name="Johansson T."/>
            <person name="Persson P."/>
            <person name="Tunlid A."/>
        </authorList>
    </citation>
    <scope>NUCLEOTIDE SEQUENCE [LARGE SCALE GENOMIC DNA]</scope>
    <source>
        <strain evidence="3 4">CBS 406.79</strain>
    </source>
</reference>
<name>A0A8H5HUZ4_9AGAR</name>
<dbReference type="PROSITE" id="PS50013">
    <property type="entry name" value="CHROMO_2"/>
    <property type="match status" value="1"/>
</dbReference>
<feature type="compositionally biased region" description="Low complexity" evidence="1">
    <location>
        <begin position="505"/>
        <end position="514"/>
    </location>
</feature>
<dbReference type="InterPro" id="IPR013083">
    <property type="entry name" value="Znf_RING/FYVE/PHD"/>
</dbReference>
<protein>
    <recommendedName>
        <fullName evidence="2">Chromo domain-containing protein</fullName>
    </recommendedName>
</protein>
<accession>A0A8H5HUZ4</accession>
<dbReference type="SUPFAM" id="SSF57903">
    <property type="entry name" value="FYVE/PHD zinc finger"/>
    <property type="match status" value="1"/>
</dbReference>
<dbReference type="InterPro" id="IPR011011">
    <property type="entry name" value="Znf_FYVE_PHD"/>
</dbReference>
<dbReference type="OrthoDB" id="436852at2759"/>
<evidence type="ECO:0000313" key="4">
    <source>
        <dbReference type="Proteomes" id="UP000518752"/>
    </source>
</evidence>
<feature type="region of interest" description="Disordered" evidence="1">
    <location>
        <begin position="1"/>
        <end position="53"/>
    </location>
</feature>
<dbReference type="SMART" id="SM00298">
    <property type="entry name" value="CHROMO"/>
    <property type="match status" value="1"/>
</dbReference>
<organism evidence="3 4">
    <name type="scientific">Collybiopsis confluens</name>
    <dbReference type="NCBI Taxonomy" id="2823264"/>
    <lineage>
        <taxon>Eukaryota</taxon>
        <taxon>Fungi</taxon>
        <taxon>Dikarya</taxon>
        <taxon>Basidiomycota</taxon>
        <taxon>Agaricomycotina</taxon>
        <taxon>Agaricomycetes</taxon>
        <taxon>Agaricomycetidae</taxon>
        <taxon>Agaricales</taxon>
        <taxon>Marasmiineae</taxon>
        <taxon>Omphalotaceae</taxon>
        <taxon>Collybiopsis</taxon>
    </lineage>
</organism>
<dbReference type="InterPro" id="IPR000953">
    <property type="entry name" value="Chromo/chromo_shadow_dom"/>
</dbReference>
<feature type="domain" description="Chromo" evidence="2">
    <location>
        <begin position="640"/>
        <end position="704"/>
    </location>
</feature>
<dbReference type="InterPro" id="IPR016197">
    <property type="entry name" value="Chromo-like_dom_sf"/>
</dbReference>
<dbReference type="AlphaFoldDB" id="A0A8H5HUZ4"/>
<dbReference type="SUPFAM" id="SSF54160">
    <property type="entry name" value="Chromo domain-like"/>
    <property type="match status" value="1"/>
</dbReference>
<dbReference type="EMBL" id="JAACJN010000021">
    <property type="protein sequence ID" value="KAF5389670.1"/>
    <property type="molecule type" value="Genomic_DNA"/>
</dbReference>